<feature type="chain" id="PRO_5032283762" evidence="3">
    <location>
        <begin position="26"/>
        <end position="1449"/>
    </location>
</feature>
<evidence type="ECO:0000313" key="4">
    <source>
        <dbReference type="EMBL" id="MBB1126668.1"/>
    </source>
</evidence>
<evidence type="ECO:0000256" key="3">
    <source>
        <dbReference type="SAM" id="SignalP"/>
    </source>
</evidence>
<protein>
    <submittedName>
        <fullName evidence="4">Uncharacterized protein</fullName>
    </submittedName>
</protein>
<organism evidence="4 5">
    <name type="scientific">Thiospirillum jenense</name>
    <dbReference type="NCBI Taxonomy" id="1653858"/>
    <lineage>
        <taxon>Bacteria</taxon>
        <taxon>Pseudomonadati</taxon>
        <taxon>Pseudomonadota</taxon>
        <taxon>Gammaproteobacteria</taxon>
        <taxon>Chromatiales</taxon>
        <taxon>Chromatiaceae</taxon>
        <taxon>Thiospirillum</taxon>
    </lineage>
</organism>
<feature type="transmembrane region" description="Helical" evidence="2">
    <location>
        <begin position="1265"/>
        <end position="1286"/>
    </location>
</feature>
<keyword evidence="2" id="KW-0812">Transmembrane</keyword>
<name>A0A839HI93_9GAMM</name>
<gene>
    <name evidence="4" type="ORF">HUK38_10570</name>
</gene>
<proteinExistence type="predicted"/>
<dbReference type="RefSeq" id="WP_182584295.1">
    <property type="nucleotide sequence ID" value="NZ_JABVCQ010000023.1"/>
</dbReference>
<keyword evidence="2" id="KW-1133">Transmembrane helix</keyword>
<dbReference type="EMBL" id="JABVCQ010000023">
    <property type="protein sequence ID" value="MBB1126668.1"/>
    <property type="molecule type" value="Genomic_DNA"/>
</dbReference>
<keyword evidence="3" id="KW-0732">Signal</keyword>
<feature type="compositionally biased region" description="Basic and acidic residues" evidence="1">
    <location>
        <begin position="873"/>
        <end position="883"/>
    </location>
</feature>
<accession>A0A839HI93</accession>
<feature type="transmembrane region" description="Helical" evidence="2">
    <location>
        <begin position="554"/>
        <end position="572"/>
    </location>
</feature>
<keyword evidence="5" id="KW-1185">Reference proteome</keyword>
<reference evidence="4 5" key="1">
    <citation type="journal article" date="2020" name="Arch. Microbiol.">
        <title>The genome sequence of the giant phototrophic gammaproteobacterium Thiospirillum jenense gives insight into its physiological properties and phylogenetic relationships.</title>
        <authorList>
            <person name="Imhoff J.F."/>
            <person name="Meyer T.E."/>
            <person name="Kyndt J.A."/>
        </authorList>
    </citation>
    <scope>NUCLEOTIDE SEQUENCE [LARGE SCALE GENOMIC DNA]</scope>
    <source>
        <strain evidence="4 5">DSM 216</strain>
    </source>
</reference>
<feature type="region of interest" description="Disordered" evidence="1">
    <location>
        <begin position="645"/>
        <end position="667"/>
    </location>
</feature>
<dbReference type="Proteomes" id="UP000548632">
    <property type="component" value="Unassembled WGS sequence"/>
</dbReference>
<feature type="region of interest" description="Disordered" evidence="1">
    <location>
        <begin position="873"/>
        <end position="924"/>
    </location>
</feature>
<feature type="transmembrane region" description="Helical" evidence="2">
    <location>
        <begin position="1298"/>
        <end position="1325"/>
    </location>
</feature>
<sequence length="1449" mass="157559">MRTPRRPVLLFIGLMILFTVTAHHAAAAPPDIPPPLAPWVDWVLHDNDTRACPLAVNSDERQCRWNGALQLWLNHNGGRFSHTWQLYPAPEREQWVTLPGDDVHWPQQVQVDDVPAVVLRRDGRPMVKLTSGSHQISGQFHWSRLPDDLALPPDVAQVTLSLNGDTIAQPTITPDHRLLLHPTPAATASPEPQTVELHVTRLISDGVPVTVTTRLALNIAGSARQITLGPVTLGTGVGVQLDSPLPAQWQPDNRLRIQAQPGQWVLELTSRHAGTLPDLTRPPAAAPWPATEVWAVRTDAALRQVTLHGAEVVDPRQTHLPPAWQQLPAYLIRSDSQPTLAELPQLPSQPDQLALARQLWLDFDGGGVSVRDRLSGTVEQAQHLTTSPPFTLGQVRVNGEARLITRLDADKTTGKAGVEIRPGPLELTADGRLDVTRDLPISAWSTAISRINTTLHLPPGWDLLAVNGTDNVPNSWLARWSLLDIFLVLIAATATARLFGNRWGALALVALILTWQAPNAPQLVWLHLLAAIALRRHLPATAPVITTLRRGVTSYYWLTVAALVLITLPFLLHQLRTGVYPQLTTTAPLPLVPAGGMATVVRSPPPPPMAADALTLNEQELAMSAPAAEAPRPAAPQARKALGLYGSSDSDAGSDQPRRALPDIDPNAQVQTGMGVPNWTWHQFTLNWNAPVTATQTVQLWLLPPAGNLALALAQVALLLGLIWKTVVSCHLAARRIAINRATPAVILALGLSGVALSLVPPASHAAEVVTFPPPELLEQLQTRLLAPPDCLPECVTLAHLHIKADAAAVQLRLTLDAAVASAVPLPVQASSWNAAEILLNDQPVKATYRNAAGQLLLAVPAGHQQVTMTKFGEKSPFAEKKSPPAPPLSAEEIPPSPPLSKGGEDSYPPLQKGGRGDFLPATSDRGDFLPLDLPLPLAPRRVTADLADGWTLDGVTADGIAGEQLRLVPRQPAQPTATDAAVTNDLPPLLRVERSLQLGLDWQVLTRVTRLSPATTAVSAWLDLLPDEAVTTPGLQVEPLAADAQRRRVLVSLPPGRMTQAWESRLPIQPQMQLTAGDDERFSTHWCVNVSPLWHVERRGLPPNHPHCASGELGWRLRTGQQVQLDITRPQAVPGATVTLDHSHYQLTPGQRATAAELELTVRSSRGGQLPLHLPTGAEQLNLRIDNQPFGLNLTTTELKTGMMLNIPLVPGTQQIHLQWRQAAGLTVNYQPPLVDVGLISVNANTTVSLPPARWVLWVQGDGIGPAVLFWSVLPLLVILAWAFGRSQFTPLTPWDWLLLGLGMITPGGIIAVIIMAVWLLALGKKRQLTADHSRWRFNLIQVGLILLTIAALSAVMTMVQQGLLNYPAMYIRGNGSSAHELHWYLDRAAPVLGDVSIISFPILVYRGLMLLWALWLAWRLLTWLRWGWQCFATPVPWRGKTLTVDLE</sequence>
<comment type="caution">
    <text evidence="4">The sequence shown here is derived from an EMBL/GenBank/DDBJ whole genome shotgun (WGS) entry which is preliminary data.</text>
</comment>
<keyword evidence="2" id="KW-0472">Membrane</keyword>
<feature type="signal peptide" evidence="3">
    <location>
        <begin position="1"/>
        <end position="25"/>
    </location>
</feature>
<feature type="transmembrane region" description="Helical" evidence="2">
    <location>
        <begin position="1399"/>
        <end position="1420"/>
    </location>
</feature>
<feature type="transmembrane region" description="Helical" evidence="2">
    <location>
        <begin position="1337"/>
        <end position="1361"/>
    </location>
</feature>
<evidence type="ECO:0000256" key="1">
    <source>
        <dbReference type="SAM" id="MobiDB-lite"/>
    </source>
</evidence>
<evidence type="ECO:0000313" key="5">
    <source>
        <dbReference type="Proteomes" id="UP000548632"/>
    </source>
</evidence>
<evidence type="ECO:0000256" key="2">
    <source>
        <dbReference type="SAM" id="Phobius"/>
    </source>
</evidence>